<dbReference type="CTD" id="36344534"/>
<name>W6USD0_ECHGR</name>
<reference evidence="1 2" key="1">
    <citation type="journal article" date="2013" name="Nat. Genet.">
        <title>The genome of the hydatid tapeworm Echinococcus granulosus.</title>
        <authorList>
            <person name="Zheng H."/>
            <person name="Zhang W."/>
            <person name="Zhang L."/>
            <person name="Zhang Z."/>
            <person name="Li J."/>
            <person name="Lu G."/>
            <person name="Zhu Y."/>
            <person name="Wang Y."/>
            <person name="Huang Y."/>
            <person name="Liu J."/>
            <person name="Kang H."/>
            <person name="Chen J."/>
            <person name="Wang L."/>
            <person name="Chen A."/>
            <person name="Yu S."/>
            <person name="Gao Z."/>
            <person name="Jin L."/>
            <person name="Gu W."/>
            <person name="Wang Z."/>
            <person name="Zhao L."/>
            <person name="Shi B."/>
            <person name="Wen H."/>
            <person name="Lin R."/>
            <person name="Jones M.K."/>
            <person name="Brejova B."/>
            <person name="Vinar T."/>
            <person name="Zhao G."/>
            <person name="McManus D.P."/>
            <person name="Chen Z."/>
            <person name="Zhou Y."/>
            <person name="Wang S."/>
        </authorList>
    </citation>
    <scope>NUCLEOTIDE SEQUENCE [LARGE SCALE GENOMIC DNA]</scope>
</reference>
<organism evidence="1 2">
    <name type="scientific">Echinococcus granulosus</name>
    <name type="common">Hydatid tapeworm</name>
    <dbReference type="NCBI Taxonomy" id="6210"/>
    <lineage>
        <taxon>Eukaryota</taxon>
        <taxon>Metazoa</taxon>
        <taxon>Spiralia</taxon>
        <taxon>Lophotrochozoa</taxon>
        <taxon>Platyhelminthes</taxon>
        <taxon>Cestoda</taxon>
        <taxon>Eucestoda</taxon>
        <taxon>Cyclophyllidea</taxon>
        <taxon>Taeniidae</taxon>
        <taxon>Echinococcus</taxon>
        <taxon>Echinococcus granulosus group</taxon>
    </lineage>
</organism>
<dbReference type="GeneID" id="36344534"/>
<dbReference type="KEGG" id="egl:EGR_08819"/>
<accession>W6USD0</accession>
<comment type="caution">
    <text evidence="1">The sequence shown here is derived from an EMBL/GenBank/DDBJ whole genome shotgun (WGS) entry which is preliminary data.</text>
</comment>
<dbReference type="RefSeq" id="XP_024347540.1">
    <property type="nucleotide sequence ID" value="XM_024498068.1"/>
</dbReference>
<sequence>MVKLGNRGNLSDDRYRVFNEYSSCSSLITDGLVAIKDDDGPHKLNEEEIPPTAASEVLTTQRSSKNAQNTDEAIECHLLLRLLDP</sequence>
<dbReference type="AlphaFoldDB" id="W6USD0"/>
<dbReference type="EMBL" id="APAU02000120">
    <property type="protein sequence ID" value="EUB56344.1"/>
    <property type="molecule type" value="Genomic_DNA"/>
</dbReference>
<evidence type="ECO:0000313" key="1">
    <source>
        <dbReference type="EMBL" id="EUB56344.1"/>
    </source>
</evidence>
<proteinExistence type="predicted"/>
<evidence type="ECO:0000313" key="2">
    <source>
        <dbReference type="Proteomes" id="UP000019149"/>
    </source>
</evidence>
<keyword evidence="2" id="KW-1185">Reference proteome</keyword>
<dbReference type="Proteomes" id="UP000019149">
    <property type="component" value="Unassembled WGS sequence"/>
</dbReference>
<gene>
    <name evidence="1" type="ORF">EGR_08819</name>
</gene>
<protein>
    <submittedName>
        <fullName evidence="1">Uncharacterized protein</fullName>
    </submittedName>
</protein>